<dbReference type="Proteomes" id="UP000634136">
    <property type="component" value="Unassembled WGS sequence"/>
</dbReference>
<gene>
    <name evidence="1" type="ORF">G2W53_044790</name>
</gene>
<dbReference type="PANTHER" id="PTHR15503:SF45">
    <property type="entry name" value="RNA-DIRECTED DNA POLYMERASE HOMOLOG"/>
    <property type="match status" value="1"/>
</dbReference>
<sequence length="172" mass="19219">MREMARAMREQANATTQILRHMQEETDHRPPARPNEADACRGWAEFQNARPPTFRGEFNQILAEGCEGVEKYKQKVSFNNKRPMNFSKGGNNKGKKPMLGATHSIINSKCVKELKLLVTTLPSDLAISTPTGECVVTSLICLNCPIIMEHRSFDVDLICMNLTGINVILGMN</sequence>
<proteinExistence type="predicted"/>
<dbReference type="PANTHER" id="PTHR15503">
    <property type="entry name" value="LDOC1 RELATED"/>
    <property type="match status" value="1"/>
</dbReference>
<evidence type="ECO:0000313" key="2">
    <source>
        <dbReference type="Proteomes" id="UP000634136"/>
    </source>
</evidence>
<dbReference type="OrthoDB" id="1424108at2759"/>
<dbReference type="Gene3D" id="2.40.70.10">
    <property type="entry name" value="Acid Proteases"/>
    <property type="match status" value="1"/>
</dbReference>
<reference evidence="1" key="1">
    <citation type="submission" date="2020-09" db="EMBL/GenBank/DDBJ databases">
        <title>Genome-Enabled Discovery of Anthraquinone Biosynthesis in Senna tora.</title>
        <authorList>
            <person name="Kang S.-H."/>
            <person name="Pandey R.P."/>
            <person name="Lee C.-M."/>
            <person name="Sim J.-S."/>
            <person name="Jeong J.-T."/>
            <person name="Choi B.-S."/>
            <person name="Jung M."/>
            <person name="Ginzburg D."/>
            <person name="Zhao K."/>
            <person name="Won S.Y."/>
            <person name="Oh T.-J."/>
            <person name="Yu Y."/>
            <person name="Kim N.-H."/>
            <person name="Lee O.R."/>
            <person name="Lee T.-H."/>
            <person name="Bashyal P."/>
            <person name="Kim T.-S."/>
            <person name="Lee W.-H."/>
            <person name="Kawkins C."/>
            <person name="Kim C.-K."/>
            <person name="Kim J.S."/>
            <person name="Ahn B.O."/>
            <person name="Rhee S.Y."/>
            <person name="Sohng J.K."/>
        </authorList>
    </citation>
    <scope>NUCLEOTIDE SEQUENCE</scope>
    <source>
        <tissue evidence="1">Leaf</tissue>
    </source>
</reference>
<evidence type="ECO:0000313" key="1">
    <source>
        <dbReference type="EMBL" id="KAF7800714.1"/>
    </source>
</evidence>
<dbReference type="InterPro" id="IPR032567">
    <property type="entry name" value="RTL1-rel"/>
</dbReference>
<keyword evidence="2" id="KW-1185">Reference proteome</keyword>
<dbReference type="Pfam" id="PF08284">
    <property type="entry name" value="RVP_2"/>
    <property type="match status" value="1"/>
</dbReference>
<accession>A0A834SN25</accession>
<dbReference type="AlphaFoldDB" id="A0A834SN25"/>
<dbReference type="EMBL" id="JAAIUW010000207">
    <property type="protein sequence ID" value="KAF7800714.1"/>
    <property type="molecule type" value="Genomic_DNA"/>
</dbReference>
<organism evidence="1 2">
    <name type="scientific">Senna tora</name>
    <dbReference type="NCBI Taxonomy" id="362788"/>
    <lineage>
        <taxon>Eukaryota</taxon>
        <taxon>Viridiplantae</taxon>
        <taxon>Streptophyta</taxon>
        <taxon>Embryophyta</taxon>
        <taxon>Tracheophyta</taxon>
        <taxon>Spermatophyta</taxon>
        <taxon>Magnoliopsida</taxon>
        <taxon>eudicotyledons</taxon>
        <taxon>Gunneridae</taxon>
        <taxon>Pentapetalae</taxon>
        <taxon>rosids</taxon>
        <taxon>fabids</taxon>
        <taxon>Fabales</taxon>
        <taxon>Fabaceae</taxon>
        <taxon>Caesalpinioideae</taxon>
        <taxon>Cassia clade</taxon>
        <taxon>Senna</taxon>
    </lineage>
</organism>
<name>A0A834SN25_9FABA</name>
<dbReference type="CDD" id="cd00303">
    <property type="entry name" value="retropepsin_like"/>
    <property type="match status" value="1"/>
</dbReference>
<dbReference type="InterPro" id="IPR021109">
    <property type="entry name" value="Peptidase_aspartic_dom_sf"/>
</dbReference>
<protein>
    <submittedName>
        <fullName evidence="1">Transposon Tf2-9 polyprotein</fullName>
    </submittedName>
</protein>
<comment type="caution">
    <text evidence="1">The sequence shown here is derived from an EMBL/GenBank/DDBJ whole genome shotgun (WGS) entry which is preliminary data.</text>
</comment>